<feature type="compositionally biased region" description="Polar residues" evidence="1">
    <location>
        <begin position="9"/>
        <end position="25"/>
    </location>
</feature>
<comment type="caution">
    <text evidence="2">The sequence shown here is derived from an EMBL/GenBank/DDBJ whole genome shotgun (WGS) entry which is preliminary data.</text>
</comment>
<dbReference type="AlphaFoldDB" id="A0AAN6K5M3"/>
<feature type="compositionally biased region" description="Polar residues" evidence="1">
    <location>
        <begin position="34"/>
        <end position="46"/>
    </location>
</feature>
<dbReference type="Proteomes" id="UP001175353">
    <property type="component" value="Unassembled WGS sequence"/>
</dbReference>
<name>A0AAN6K5M3_9PEZI</name>
<evidence type="ECO:0000313" key="3">
    <source>
        <dbReference type="Proteomes" id="UP001175353"/>
    </source>
</evidence>
<sequence length="177" mass="18430">MSDGLNPSGPAQPNLDQVYETQGNPASKAPAEDQTAQKNANDPSQATDKRIPREQSSSADEATPSSLAQGIHGAPPGEEAKGLSHEDVGRHNELEPDQLGTYAEDKIADAVKGTQSGSAGKEQDMASDLDRKKAEQAPAREKVQNEEAKSFDVGGVLGQRGGPADPVDKKGYPNGGS</sequence>
<gene>
    <name evidence="2" type="ORF">LTR91_017710</name>
</gene>
<evidence type="ECO:0000256" key="1">
    <source>
        <dbReference type="SAM" id="MobiDB-lite"/>
    </source>
</evidence>
<protein>
    <submittedName>
        <fullName evidence="2">Uncharacterized protein</fullName>
    </submittedName>
</protein>
<evidence type="ECO:0000313" key="2">
    <source>
        <dbReference type="EMBL" id="KAK0966093.1"/>
    </source>
</evidence>
<accession>A0AAN6K5M3</accession>
<dbReference type="EMBL" id="JAUJLE010000235">
    <property type="protein sequence ID" value="KAK0966093.1"/>
    <property type="molecule type" value="Genomic_DNA"/>
</dbReference>
<feature type="compositionally biased region" description="Polar residues" evidence="1">
    <location>
        <begin position="54"/>
        <end position="68"/>
    </location>
</feature>
<feature type="region of interest" description="Disordered" evidence="1">
    <location>
        <begin position="1"/>
        <end position="177"/>
    </location>
</feature>
<feature type="compositionally biased region" description="Basic and acidic residues" evidence="1">
    <location>
        <begin position="121"/>
        <end position="150"/>
    </location>
</feature>
<reference evidence="2" key="1">
    <citation type="submission" date="2023-06" db="EMBL/GenBank/DDBJ databases">
        <title>Black Yeasts Isolated from many extreme environments.</title>
        <authorList>
            <person name="Coleine C."/>
            <person name="Stajich J.E."/>
            <person name="Selbmann L."/>
        </authorList>
    </citation>
    <scope>NUCLEOTIDE SEQUENCE</scope>
    <source>
        <strain evidence="2">CCFEE 5200</strain>
    </source>
</reference>
<feature type="compositionally biased region" description="Basic and acidic residues" evidence="1">
    <location>
        <begin position="78"/>
        <end position="94"/>
    </location>
</feature>
<keyword evidence="3" id="KW-1185">Reference proteome</keyword>
<organism evidence="2 3">
    <name type="scientific">Friedmanniomyces endolithicus</name>
    <dbReference type="NCBI Taxonomy" id="329885"/>
    <lineage>
        <taxon>Eukaryota</taxon>
        <taxon>Fungi</taxon>
        <taxon>Dikarya</taxon>
        <taxon>Ascomycota</taxon>
        <taxon>Pezizomycotina</taxon>
        <taxon>Dothideomycetes</taxon>
        <taxon>Dothideomycetidae</taxon>
        <taxon>Mycosphaerellales</taxon>
        <taxon>Teratosphaeriaceae</taxon>
        <taxon>Friedmanniomyces</taxon>
    </lineage>
</organism>
<proteinExistence type="predicted"/>